<dbReference type="GO" id="GO:0016740">
    <property type="term" value="F:transferase activity"/>
    <property type="evidence" value="ECO:0007669"/>
    <property type="project" value="UniProtKB-KW"/>
</dbReference>
<accession>A0ABN7Y389</accession>
<comment type="caution">
    <text evidence="3">The sequence shown here is derived from an EMBL/GenBank/DDBJ whole genome shotgun (WGS) entry which is preliminary data.</text>
</comment>
<keyword evidence="1 3" id="KW-0808">Transferase</keyword>
<dbReference type="RefSeq" id="WP_223982718.1">
    <property type="nucleotide sequence ID" value="NZ_CAJZAG010000002.1"/>
</dbReference>
<dbReference type="PANTHER" id="PTHR48207">
    <property type="entry name" value="SUCCINATE--HYDROXYMETHYLGLUTARATE COA-TRANSFERASE"/>
    <property type="match status" value="1"/>
</dbReference>
<reference evidence="3 4" key="1">
    <citation type="submission" date="2021-08" db="EMBL/GenBank/DDBJ databases">
        <authorList>
            <person name="Peeters C."/>
        </authorList>
    </citation>
    <scope>NUCLEOTIDE SEQUENCE [LARGE SCALE GENOMIC DNA]</scope>
    <source>
        <strain evidence="3 4">LMG 32289</strain>
    </source>
</reference>
<evidence type="ECO:0000313" key="3">
    <source>
        <dbReference type="EMBL" id="CAG9166332.1"/>
    </source>
</evidence>
<dbReference type="EMBL" id="CAJZAG010000002">
    <property type="protein sequence ID" value="CAG9166332.1"/>
    <property type="molecule type" value="Genomic_DNA"/>
</dbReference>
<gene>
    <name evidence="3" type="primary">yfdE_1</name>
    <name evidence="3" type="ORF">LMG32289_00984</name>
</gene>
<dbReference type="Gene3D" id="3.40.50.10540">
    <property type="entry name" value="Crotonobetainyl-coa:carnitine coa-transferase, domain 1"/>
    <property type="match status" value="1"/>
</dbReference>
<evidence type="ECO:0000256" key="1">
    <source>
        <dbReference type="ARBA" id="ARBA00022679"/>
    </source>
</evidence>
<evidence type="ECO:0000313" key="4">
    <source>
        <dbReference type="Proteomes" id="UP000706525"/>
    </source>
</evidence>
<dbReference type="InterPro" id="IPR044855">
    <property type="entry name" value="CoA-Trfase_III_dom3_sf"/>
</dbReference>
<dbReference type="EC" id="2.8.3.19" evidence="3"/>
<dbReference type="PANTHER" id="PTHR48207:SF3">
    <property type="entry name" value="SUCCINATE--HYDROXYMETHYLGLUTARATE COA-TRANSFERASE"/>
    <property type="match status" value="1"/>
</dbReference>
<dbReference type="InterPro" id="IPR050483">
    <property type="entry name" value="CoA-transferase_III_domain"/>
</dbReference>
<feature type="compositionally biased region" description="Basic and acidic residues" evidence="2">
    <location>
        <begin position="43"/>
        <end position="58"/>
    </location>
</feature>
<dbReference type="InterPro" id="IPR003673">
    <property type="entry name" value="CoA-Trfase_fam_III"/>
</dbReference>
<evidence type="ECO:0000256" key="2">
    <source>
        <dbReference type="SAM" id="MobiDB-lite"/>
    </source>
</evidence>
<dbReference type="Gene3D" id="3.30.1540.10">
    <property type="entry name" value="formyl-coa transferase, domain 3"/>
    <property type="match status" value="1"/>
</dbReference>
<dbReference type="InterPro" id="IPR023606">
    <property type="entry name" value="CoA-Trfase_III_dom_1_sf"/>
</dbReference>
<feature type="region of interest" description="Disordered" evidence="2">
    <location>
        <begin position="40"/>
        <end position="60"/>
    </location>
</feature>
<dbReference type="Pfam" id="PF02515">
    <property type="entry name" value="CoA_transf_3"/>
    <property type="match status" value="1"/>
</dbReference>
<protein>
    <submittedName>
        <fullName evidence="3">Acetyl-CoA:oxalate CoA-transferase</fullName>
        <ecNumber evidence="3">2.8.3.19</ecNumber>
    </submittedName>
</protein>
<dbReference type="Proteomes" id="UP000706525">
    <property type="component" value="Unassembled WGS sequence"/>
</dbReference>
<keyword evidence="4" id="KW-1185">Reference proteome</keyword>
<proteinExistence type="predicted"/>
<dbReference type="SUPFAM" id="SSF89796">
    <property type="entry name" value="CoA-transferase family III (CaiB/BaiF)"/>
    <property type="match status" value="1"/>
</dbReference>
<sequence length="403" mass="43552">MARPLEHITILDLSRVLACPFASMILAELGATVIKVEQPGTGDETRSFEPRVADKDGNPDGGESAYYMAFNRSKQSITVNLRSEQGQQIVRDLAADVDVVIENFPVGTLKRYGLGPDALREINPKLVYLSCTGFGQTGPYAPRKGYDTVFQAMGGIMSLTGERDGGPVKPGLPVADLTSGLWAAIAVLSALQGRSATGQGCHIDLSMFDAQVSLLTLAAARWFALHEVPPRLGTEHPGRVPSASFQAQGGRWLHITASDQHWVPLCQVLKLEAWGADAELKTNAGRVRRREEVMRHLTEAIAAWDRDALCAAMDAASVPAGPINSVDEVLSDPHVQARGMVGHFDHPAIGEFPALPVPLRFDGWDDPSLGRPPLLGEHTETVLRERLGLDADRVRALREAKAI</sequence>
<organism evidence="3 4">
    <name type="scientific">Cupriavidus pampae</name>
    <dbReference type="NCBI Taxonomy" id="659251"/>
    <lineage>
        <taxon>Bacteria</taxon>
        <taxon>Pseudomonadati</taxon>
        <taxon>Pseudomonadota</taxon>
        <taxon>Betaproteobacteria</taxon>
        <taxon>Burkholderiales</taxon>
        <taxon>Burkholderiaceae</taxon>
        <taxon>Cupriavidus</taxon>
    </lineage>
</organism>
<name>A0ABN7Y389_9BURK</name>